<evidence type="ECO:0000313" key="2">
    <source>
        <dbReference type="Proteomes" id="UP000228743"/>
    </source>
</evidence>
<reference evidence="2" key="1">
    <citation type="submission" date="2017-09" db="EMBL/GenBank/DDBJ databases">
        <title>Depth-based differentiation of microbial function through sediment-hosted aquifers and enrichment of novel symbionts in the deep terrestrial subsurface.</title>
        <authorList>
            <person name="Probst A.J."/>
            <person name="Ladd B."/>
            <person name="Jarett J.K."/>
            <person name="Geller-Mcgrath D.E."/>
            <person name="Sieber C.M.K."/>
            <person name="Emerson J.B."/>
            <person name="Anantharaman K."/>
            <person name="Thomas B.C."/>
            <person name="Malmstrom R."/>
            <person name="Stieglmeier M."/>
            <person name="Klingl A."/>
            <person name="Woyke T."/>
            <person name="Ryan C.M."/>
            <person name="Banfield J.F."/>
        </authorList>
    </citation>
    <scope>NUCLEOTIDE SEQUENCE [LARGE SCALE GENOMIC DNA]</scope>
</reference>
<gene>
    <name evidence="1" type="ORF">COX68_02815</name>
</gene>
<dbReference type="Proteomes" id="UP000228743">
    <property type="component" value="Unassembled WGS sequence"/>
</dbReference>
<sequence>LFNRSKSAQDYWTIINHELLNGKIVYALSCKSGNILGKRAYELENAAYIGYKDDFVFMMDEDYTFKPLNDPKSRPFMEASNQVMISLLKGKSAKEASQKSIDKFKNNYQKLLTSNTDIDSLTAAQFLWWNARNQVCLGGGEEVI</sequence>
<proteinExistence type="predicted"/>
<accession>A0A2M7VY76</accession>
<feature type="non-terminal residue" evidence="1">
    <location>
        <position position="1"/>
    </location>
</feature>
<name>A0A2M7VY76_9BACT</name>
<comment type="caution">
    <text evidence="1">The sequence shown here is derived from an EMBL/GenBank/DDBJ whole genome shotgun (WGS) entry which is preliminary data.</text>
</comment>
<protein>
    <submittedName>
        <fullName evidence="1">Uncharacterized protein</fullName>
    </submittedName>
</protein>
<organism evidence="1 2">
    <name type="scientific">Candidatus Falkowbacteria bacterium CG_4_10_14_0_2_um_filter_41_15</name>
    <dbReference type="NCBI Taxonomy" id="1974554"/>
    <lineage>
        <taxon>Bacteria</taxon>
        <taxon>Candidatus Falkowiibacteriota</taxon>
    </lineage>
</organism>
<evidence type="ECO:0000313" key="1">
    <source>
        <dbReference type="EMBL" id="PJA09429.1"/>
    </source>
</evidence>
<dbReference type="EMBL" id="PFPX01000074">
    <property type="protein sequence ID" value="PJA09429.1"/>
    <property type="molecule type" value="Genomic_DNA"/>
</dbReference>
<dbReference type="AlphaFoldDB" id="A0A2M7VY76"/>